<evidence type="ECO:0000256" key="8">
    <source>
        <dbReference type="ARBA" id="ARBA00023157"/>
    </source>
</evidence>
<name>M8C2B3_AEGTA</name>
<dbReference type="InterPro" id="IPR008271">
    <property type="entry name" value="Ser/Thr_kinase_AS"/>
</dbReference>
<keyword evidence="3" id="KW-0808">Transferase</keyword>
<keyword evidence="6" id="KW-0418">Kinase</keyword>
<evidence type="ECO:0000256" key="9">
    <source>
        <dbReference type="ARBA" id="ARBA00023180"/>
    </source>
</evidence>
<dbReference type="FunFam" id="3.30.200.20:FF:000337">
    <property type="entry name" value="Wall-associated receptor kinase 3"/>
    <property type="match status" value="2"/>
</dbReference>
<dbReference type="ExpressionAtlas" id="M8C2B3">
    <property type="expression patterns" value="baseline"/>
</dbReference>
<keyword evidence="8" id="KW-1015">Disulfide bond</keyword>
<evidence type="ECO:0000256" key="7">
    <source>
        <dbReference type="ARBA" id="ARBA00022840"/>
    </source>
</evidence>
<dbReference type="GO" id="GO:0005524">
    <property type="term" value="F:ATP binding"/>
    <property type="evidence" value="ECO:0007669"/>
    <property type="project" value="UniProtKB-UniRule"/>
</dbReference>
<dbReference type="PROSITE" id="PS50011">
    <property type="entry name" value="PROTEIN_KINASE_DOM"/>
    <property type="match status" value="2"/>
</dbReference>
<evidence type="ECO:0000256" key="5">
    <source>
        <dbReference type="ARBA" id="ARBA00022741"/>
    </source>
</evidence>
<dbReference type="InterPro" id="IPR000742">
    <property type="entry name" value="EGF"/>
</dbReference>
<dbReference type="InterPro" id="IPR045274">
    <property type="entry name" value="WAK-like"/>
</dbReference>
<dbReference type="SUPFAM" id="SSF56112">
    <property type="entry name" value="Protein kinase-like (PK-like)"/>
    <property type="match status" value="2"/>
</dbReference>
<keyword evidence="2" id="KW-0723">Serine/threonine-protein kinase</keyword>
<dbReference type="FunFam" id="1.10.510.10:FF:000606">
    <property type="entry name" value="Wall-associated receptor kinase 3"/>
    <property type="match status" value="2"/>
</dbReference>
<dbReference type="CDD" id="cd14066">
    <property type="entry name" value="STKc_IRAK"/>
    <property type="match status" value="1"/>
</dbReference>
<dbReference type="InterPro" id="IPR001245">
    <property type="entry name" value="Ser-Thr/Tyr_kinase_cat_dom"/>
</dbReference>
<dbReference type="Pfam" id="PF07714">
    <property type="entry name" value="PK_Tyr_Ser-Thr"/>
    <property type="match status" value="2"/>
</dbReference>
<organism evidence="11">
    <name type="scientific">Aegilops tauschii</name>
    <name type="common">Tausch's goatgrass</name>
    <name type="synonym">Aegilops squarrosa</name>
    <dbReference type="NCBI Taxonomy" id="37682"/>
    <lineage>
        <taxon>Eukaryota</taxon>
        <taxon>Viridiplantae</taxon>
        <taxon>Streptophyta</taxon>
        <taxon>Embryophyta</taxon>
        <taxon>Tracheophyta</taxon>
        <taxon>Spermatophyta</taxon>
        <taxon>Magnoliopsida</taxon>
        <taxon>Liliopsida</taxon>
        <taxon>Poales</taxon>
        <taxon>Poaceae</taxon>
        <taxon>BOP clade</taxon>
        <taxon>Pooideae</taxon>
        <taxon>Triticodae</taxon>
        <taxon>Triticeae</taxon>
        <taxon>Triticinae</taxon>
        <taxon>Aegilops</taxon>
    </lineage>
</organism>
<dbReference type="EnsemblPlants" id="EMT31420">
    <property type="protein sequence ID" value="EMT31420"/>
    <property type="gene ID" value="F775_05650"/>
</dbReference>
<evidence type="ECO:0000259" key="10">
    <source>
        <dbReference type="PROSITE" id="PS50011"/>
    </source>
</evidence>
<feature type="domain" description="Protein kinase" evidence="10">
    <location>
        <begin position="386"/>
        <end position="658"/>
    </location>
</feature>
<evidence type="ECO:0000313" key="11">
    <source>
        <dbReference type="EnsemblPlants" id="EMT31420"/>
    </source>
</evidence>
<keyword evidence="5" id="KW-0547">Nucleotide-binding</keyword>
<sequence length="1007" mass="111109">MPLLVRTLQLHLLAFHAALVVNAISGVPASPKPNNCPDRCGDEQIPYPFGVGTGCSLSPEFDLTCNETTTPPTLLTGEAKVTNITLETARLVIYTHLTYSCDVPTSNTTTDHMTTSMALNVATPFLLSPSENMFTAVGCSLTARIKGRGKSSYLTGCITTCARVNDTGDDGTPCSGHGCCQASLTPNLTEVSVKWENRRGRSPVADNLCQYAFVATKGWYSFSKNDLIGNMTFANRLGSGPVVPVVLDWAVRDGTCPPTSEGNGKEIVPNGAACVSSQSYCVNASNGAPGYFCNCSTGYTDIDECALRRSPNSTMYENIYPCRGGTCHDTEGTIGAIALLFMLVIFLHMERENRKLRDRFNRNGGSFLKSAGIEIFTKDKLGRITNKYSCIIGKGAFGKVYKGTTDAGVVVAVKRSIIVNKDRQKDFANEITVQSKISHPNLVRLMGCCLETEVPMLVYEFIPRGSLQDVLHGNDHPLPLETRLDIAISSAEGLDYMHSQSQMVLHGDVKSGNILIDDSFTPKVSDFGTSRLMCIDKDHTNWVVGDSSYIDPVYMKTGLLTAKSDVYSFGIVLLELVTRKKARYGQNRSLPMDYVKASKDGTARQLFDEEVSANVEENMESLEEIGKIAVKCLEEDVNNRPTMGEVRKEIEKCKTQWLRSQGRANEFTWRTIGAIALLSVLVIFLHMERENRKLRDRFNRNGGSFLKTAGIEIFTKEKLDRITNKYSCSIGRGAFGKVYKGTTDTGTVVAVKRSIIVNKDRHKDFANEITVQSKIDHPNLVRLVGCCLETEVPLLVYEFVPKGSLQDVLHGNNDPLPLETRLNIAISSAEGLDYMHSQSQMILHGDVKSGNILLDDSFTPKVSDFGTSRLMSINKDHTNWVVGDSSYINPVYMKIGLLTAKSDVYSFGIVLLELVTRKKARYGENRSLPMDYIKASKDGPTRQMFDDEVSANVEENMECLEEVGKIAVQCLEEDVNNRPTMGEVKEKLEKCKSQWLQNQGKANEVIP</sequence>
<dbReference type="InterPro" id="IPR000719">
    <property type="entry name" value="Prot_kinase_dom"/>
</dbReference>
<dbReference type="PROSITE" id="PS01186">
    <property type="entry name" value="EGF_2"/>
    <property type="match status" value="1"/>
</dbReference>
<comment type="subcellular location">
    <subcellularLocation>
        <location evidence="1">Membrane</location>
        <topology evidence="1">Single-pass type I membrane protein</topology>
    </subcellularLocation>
</comment>
<dbReference type="PANTHER" id="PTHR27005:SF468">
    <property type="entry name" value="OS01G0310500 PROTEIN"/>
    <property type="match status" value="1"/>
</dbReference>
<proteinExistence type="predicted"/>
<protein>
    <submittedName>
        <fullName evidence="11">Wall-associated receptor kinase 2</fullName>
    </submittedName>
</protein>
<feature type="domain" description="Protein kinase" evidence="10">
    <location>
        <begin position="724"/>
        <end position="996"/>
    </location>
</feature>
<dbReference type="PROSITE" id="PS00108">
    <property type="entry name" value="PROTEIN_KINASE_ST"/>
    <property type="match status" value="2"/>
</dbReference>
<reference evidence="11" key="1">
    <citation type="submission" date="2015-06" db="UniProtKB">
        <authorList>
            <consortium name="EnsemblPlants"/>
        </authorList>
    </citation>
    <scope>IDENTIFICATION</scope>
</reference>
<keyword evidence="7" id="KW-0067">ATP-binding</keyword>
<dbReference type="PANTHER" id="PTHR27005">
    <property type="entry name" value="WALL-ASSOCIATED RECEPTOR KINASE-LIKE 21"/>
    <property type="match status" value="1"/>
</dbReference>
<dbReference type="GO" id="GO:0004674">
    <property type="term" value="F:protein serine/threonine kinase activity"/>
    <property type="evidence" value="ECO:0007669"/>
    <property type="project" value="UniProtKB-KW"/>
</dbReference>
<dbReference type="GO" id="GO:0007166">
    <property type="term" value="P:cell surface receptor signaling pathway"/>
    <property type="evidence" value="ECO:0007669"/>
    <property type="project" value="InterPro"/>
</dbReference>
<dbReference type="InterPro" id="IPR017441">
    <property type="entry name" value="Protein_kinase_ATP_BS"/>
</dbReference>
<evidence type="ECO:0000256" key="3">
    <source>
        <dbReference type="ARBA" id="ARBA00022679"/>
    </source>
</evidence>
<dbReference type="Gene3D" id="1.10.510.10">
    <property type="entry name" value="Transferase(Phosphotransferase) domain 1"/>
    <property type="match status" value="2"/>
</dbReference>
<evidence type="ECO:0000256" key="4">
    <source>
        <dbReference type="ARBA" id="ARBA00022729"/>
    </source>
</evidence>
<dbReference type="PROSITE" id="PS00107">
    <property type="entry name" value="PROTEIN_KINASE_ATP"/>
    <property type="match status" value="2"/>
</dbReference>
<keyword evidence="9" id="KW-0325">Glycoprotein</keyword>
<dbReference type="SMART" id="SM00220">
    <property type="entry name" value="S_TKc"/>
    <property type="match status" value="2"/>
</dbReference>
<dbReference type="Pfam" id="PF13947">
    <property type="entry name" value="GUB_WAK_bind"/>
    <property type="match status" value="1"/>
</dbReference>
<evidence type="ECO:0000256" key="1">
    <source>
        <dbReference type="ARBA" id="ARBA00004479"/>
    </source>
</evidence>
<dbReference type="InterPro" id="IPR025287">
    <property type="entry name" value="WAK_GUB"/>
</dbReference>
<keyword evidence="4" id="KW-0732">Signal</keyword>
<dbReference type="AlphaFoldDB" id="M8C2B3"/>
<dbReference type="GO" id="GO:0005886">
    <property type="term" value="C:plasma membrane"/>
    <property type="evidence" value="ECO:0007669"/>
    <property type="project" value="TreeGrafter"/>
</dbReference>
<dbReference type="InterPro" id="IPR011009">
    <property type="entry name" value="Kinase-like_dom_sf"/>
</dbReference>
<dbReference type="GO" id="GO:0030247">
    <property type="term" value="F:polysaccharide binding"/>
    <property type="evidence" value="ECO:0007669"/>
    <property type="project" value="InterPro"/>
</dbReference>
<accession>M8C2B3</accession>
<dbReference type="Gene3D" id="3.30.200.20">
    <property type="entry name" value="Phosphorylase Kinase, domain 1"/>
    <property type="match status" value="2"/>
</dbReference>
<evidence type="ECO:0000256" key="6">
    <source>
        <dbReference type="ARBA" id="ARBA00022777"/>
    </source>
</evidence>
<evidence type="ECO:0000256" key="2">
    <source>
        <dbReference type="ARBA" id="ARBA00022527"/>
    </source>
</evidence>